<dbReference type="RefSeq" id="WP_052405610.1">
    <property type="nucleotide sequence ID" value="NZ_BBLU01000004.1"/>
</dbReference>
<proteinExistence type="predicted"/>
<sequence>MLAPLIDTRMRVLIVDHDNRGRSAAGERLLRHHLARHGVPAERIRVTSAGLDAADGELMLDVVRDEIERLGANADGFRTRSLSGAIVDGADLIVTGTKAEWEQLVRVYPHVARRAFTLSELAHLYDGAVRAAPLAEHATMLARRRDASPGLPLDFDLPPVQDAEIHVAVLGARIDEACAWVADMWSALLPAGASPAEPTGEAMVLDAFGVRVAVDFAGADVAPMVLRASRMWSRCVVEPMDDAAAEVALRVTVDSDPKVLAAARARGELAYPDMGHALHLLTSAITVRAIERRVGGPVLLHAAGVAAPSGDVVGFVAPSGTGKTTLARTLGAHYGYVTDETLAVYEGRVVKPYPKPLSVLRAPPHTLKEEWGPESLDLVPTPTRHLRLARLILIERDIYADRPALEEVPLLEGLAHLAEQVSYLARLPMKLHTLADLAESVGGIARLRYREARDIIPLMPQLLGEAG</sequence>
<evidence type="ECO:0000313" key="3">
    <source>
        <dbReference type="Proteomes" id="UP000183315"/>
    </source>
</evidence>
<organism evidence="2 3">
    <name type="scientific">Demequina mangrovi</name>
    <dbReference type="NCBI Taxonomy" id="1043493"/>
    <lineage>
        <taxon>Bacteria</taxon>
        <taxon>Bacillati</taxon>
        <taxon>Actinomycetota</taxon>
        <taxon>Actinomycetes</taxon>
        <taxon>Micrococcales</taxon>
        <taxon>Demequinaceae</taxon>
        <taxon>Demequina</taxon>
    </lineage>
</organism>
<dbReference type="STRING" id="1043493.SAMN05421637_1720"/>
<dbReference type="Gene3D" id="3.40.50.2300">
    <property type="match status" value="1"/>
</dbReference>
<evidence type="ECO:0000313" key="2">
    <source>
        <dbReference type="EMBL" id="SEJ40073.1"/>
    </source>
</evidence>
<feature type="domain" description="Phosphotyrosine protein phosphatase I" evidence="1">
    <location>
        <begin position="12"/>
        <end position="120"/>
    </location>
</feature>
<dbReference type="InterPro" id="IPR023485">
    <property type="entry name" value="Ptyr_pPase"/>
</dbReference>
<dbReference type="InterPro" id="IPR027417">
    <property type="entry name" value="P-loop_NTPase"/>
</dbReference>
<dbReference type="SUPFAM" id="SSF52540">
    <property type="entry name" value="P-loop containing nucleoside triphosphate hydrolases"/>
    <property type="match status" value="2"/>
</dbReference>
<protein>
    <submittedName>
        <fullName evidence="2">Low molecular weight phosphotyrosine protein phosphatase</fullName>
    </submittedName>
</protein>
<dbReference type="Pfam" id="PF01451">
    <property type="entry name" value="LMWPc"/>
    <property type="match status" value="1"/>
</dbReference>
<dbReference type="InterPro" id="IPR036196">
    <property type="entry name" value="Ptyr_pPase_sf"/>
</dbReference>
<dbReference type="SUPFAM" id="SSF52788">
    <property type="entry name" value="Phosphotyrosine protein phosphatases I"/>
    <property type="match status" value="1"/>
</dbReference>
<dbReference type="AlphaFoldDB" id="A0A1H6YFK0"/>
<dbReference type="Gene3D" id="3.40.50.300">
    <property type="entry name" value="P-loop containing nucleotide triphosphate hydrolases"/>
    <property type="match status" value="1"/>
</dbReference>
<dbReference type="EMBL" id="FNZI01000003">
    <property type="protein sequence ID" value="SEJ40073.1"/>
    <property type="molecule type" value="Genomic_DNA"/>
</dbReference>
<dbReference type="eggNOG" id="COG0394">
    <property type="taxonomic scope" value="Bacteria"/>
</dbReference>
<gene>
    <name evidence="2" type="ORF">SAMN05421637_1720</name>
</gene>
<name>A0A1H6YFK0_9MICO</name>
<dbReference type="Proteomes" id="UP000183315">
    <property type="component" value="Unassembled WGS sequence"/>
</dbReference>
<evidence type="ECO:0000259" key="1">
    <source>
        <dbReference type="Pfam" id="PF01451"/>
    </source>
</evidence>
<dbReference type="eggNOG" id="COG0433">
    <property type="taxonomic scope" value="Bacteria"/>
</dbReference>
<accession>A0A1H6YFK0</accession>
<keyword evidence="3" id="KW-1185">Reference proteome</keyword>
<reference evidence="3" key="1">
    <citation type="submission" date="2016-10" db="EMBL/GenBank/DDBJ databases">
        <authorList>
            <person name="Varghese N."/>
        </authorList>
    </citation>
    <scope>NUCLEOTIDE SEQUENCE [LARGE SCALE GENOMIC DNA]</scope>
    <source>
        <strain evidence="3">DSM 24868</strain>
    </source>
</reference>